<sequence length="249" mass="28666">MADEIEALVNRFESLMRRVELGVTIKDALTHSDGAATFTTLYKDVMEMQDLVSLMRESVNKTKVDMELLKENYESMKSVEKNVDGMLLFALNNSAVCVKREILDNITPENKENLAPRKKTIIPQLNPLTSKEFASVPKYVRSHLSLDQVLAGIAEVNHILHEKYTFLAKPRKLLSVKEDKRRAVYLEQAKEVKGTTYSTFFMDDDIKRYSKSLKLKPKTKDTVFLILRHLGRLKEIHRSKITRYCILTA</sequence>
<reference evidence="6" key="1">
    <citation type="journal article" date="2002" name="Science">
        <title>The draft genome of Ciona intestinalis: insights into chordate and vertebrate origins.</title>
        <authorList>
            <person name="Dehal P."/>
            <person name="Satou Y."/>
            <person name="Campbell R.K."/>
            <person name="Chapman J."/>
            <person name="Degnan B."/>
            <person name="De Tomaso A."/>
            <person name="Davidson B."/>
            <person name="Di Gregorio A."/>
            <person name="Gelpke M."/>
            <person name="Goodstein D.M."/>
            <person name="Harafuji N."/>
            <person name="Hastings K.E."/>
            <person name="Ho I."/>
            <person name="Hotta K."/>
            <person name="Huang W."/>
            <person name="Kawashima T."/>
            <person name="Lemaire P."/>
            <person name="Martinez D."/>
            <person name="Meinertzhagen I.A."/>
            <person name="Necula S."/>
            <person name="Nonaka M."/>
            <person name="Putnam N."/>
            <person name="Rash S."/>
            <person name="Saiga H."/>
            <person name="Satake M."/>
            <person name="Terry A."/>
            <person name="Yamada L."/>
            <person name="Wang H.G."/>
            <person name="Awazu S."/>
            <person name="Azumi K."/>
            <person name="Boore J."/>
            <person name="Branno M."/>
            <person name="Chin-Bow S."/>
            <person name="DeSantis R."/>
            <person name="Doyle S."/>
            <person name="Francino P."/>
            <person name="Keys D.N."/>
            <person name="Haga S."/>
            <person name="Hayashi H."/>
            <person name="Hino K."/>
            <person name="Imai K.S."/>
            <person name="Inaba K."/>
            <person name="Kano S."/>
            <person name="Kobayashi K."/>
            <person name="Kobayashi M."/>
            <person name="Lee B.I."/>
            <person name="Makabe K.W."/>
            <person name="Manohar C."/>
            <person name="Matassi G."/>
            <person name="Medina M."/>
            <person name="Mochizuki Y."/>
            <person name="Mount S."/>
            <person name="Morishita T."/>
            <person name="Miura S."/>
            <person name="Nakayama A."/>
            <person name="Nishizaka S."/>
            <person name="Nomoto H."/>
            <person name="Ohta F."/>
            <person name="Oishi K."/>
            <person name="Rigoutsos I."/>
            <person name="Sano M."/>
            <person name="Sasaki A."/>
            <person name="Sasakura Y."/>
            <person name="Shoguchi E."/>
            <person name="Shin-i T."/>
            <person name="Spagnuolo A."/>
            <person name="Stainier D."/>
            <person name="Suzuki M.M."/>
            <person name="Tassy O."/>
            <person name="Takatori N."/>
            <person name="Tokuoka M."/>
            <person name="Yagi K."/>
            <person name="Yoshizaki F."/>
            <person name="Wada S."/>
            <person name="Zhang C."/>
            <person name="Hyatt P.D."/>
            <person name="Larimer F."/>
            <person name="Detter C."/>
            <person name="Doggett N."/>
            <person name="Glavina T."/>
            <person name="Hawkins T."/>
            <person name="Richardson P."/>
            <person name="Lucas S."/>
            <person name="Kohara Y."/>
            <person name="Levine M."/>
            <person name="Satoh N."/>
            <person name="Rokhsar D.S."/>
        </authorList>
    </citation>
    <scope>NUCLEOTIDE SEQUENCE [LARGE SCALE GENOMIC DNA]</scope>
</reference>
<dbReference type="AlphaFoldDB" id="H2XR11"/>
<evidence type="ECO:0000313" key="6">
    <source>
        <dbReference type="Proteomes" id="UP000008144"/>
    </source>
</evidence>
<accession>H2XR11</accession>
<dbReference type="GO" id="GO:0000940">
    <property type="term" value="C:outer kinetochore"/>
    <property type="evidence" value="ECO:0000318"/>
    <property type="project" value="GO_Central"/>
</dbReference>
<reference evidence="5" key="2">
    <citation type="journal article" date="2008" name="Genome Biol.">
        <title>Improved genome assembly and evidence-based global gene model set for the chordate Ciona intestinalis: new insight into intron and operon populations.</title>
        <authorList>
            <person name="Satou Y."/>
            <person name="Mineta K."/>
            <person name="Ogasawara M."/>
            <person name="Sasakura Y."/>
            <person name="Shoguchi E."/>
            <person name="Ueno K."/>
            <person name="Yamada L."/>
            <person name="Matsumoto J."/>
            <person name="Wasserscheid J."/>
            <person name="Dewar K."/>
            <person name="Wiley G.B."/>
            <person name="Macmil S.L."/>
            <person name="Roe B.A."/>
            <person name="Zeller R.W."/>
            <person name="Hastings K.E."/>
            <person name="Lemaire P."/>
            <person name="Lindquist E."/>
            <person name="Endo T."/>
            <person name="Hotta K."/>
            <person name="Inaba K."/>
        </authorList>
    </citation>
    <scope>NUCLEOTIDE SEQUENCE [LARGE SCALE GENOMIC DNA]</scope>
    <source>
        <strain evidence="5">wild type</strain>
    </source>
</reference>
<organism evidence="5 6">
    <name type="scientific">Ciona intestinalis</name>
    <name type="common">Transparent sea squirt</name>
    <name type="synonym">Ascidia intestinalis</name>
    <dbReference type="NCBI Taxonomy" id="7719"/>
    <lineage>
        <taxon>Eukaryota</taxon>
        <taxon>Metazoa</taxon>
        <taxon>Chordata</taxon>
        <taxon>Tunicata</taxon>
        <taxon>Ascidiacea</taxon>
        <taxon>Phlebobranchia</taxon>
        <taxon>Cionidae</taxon>
        <taxon>Ciona</taxon>
    </lineage>
</organism>
<dbReference type="KEGG" id="cin:100175406"/>
<protein>
    <recommendedName>
        <fullName evidence="3">SKA complex subunit 1</fullName>
    </recommendedName>
    <alternativeName>
        <fullName evidence="4">Spindle and kinetochore-associated protein 1</fullName>
    </alternativeName>
</protein>
<dbReference type="GO" id="GO:0005876">
    <property type="term" value="C:spindle microtubule"/>
    <property type="evidence" value="ECO:0000318"/>
    <property type="project" value="GO_Central"/>
</dbReference>
<comment type="similarity">
    <text evidence="1">Belongs to the SKA1 family.</text>
</comment>
<keyword evidence="6" id="KW-1185">Reference proteome</keyword>
<name>H2XR11_CIOIN</name>
<dbReference type="OrthoDB" id="5962at2759"/>
<dbReference type="GeneTree" id="ENSGT00940000171883"/>
<dbReference type="GO" id="GO:0031110">
    <property type="term" value="P:regulation of microtubule polymerization or depolymerization"/>
    <property type="evidence" value="ECO:0000318"/>
    <property type="project" value="GO_Central"/>
</dbReference>
<evidence type="ECO:0000256" key="1">
    <source>
        <dbReference type="ARBA" id="ARBA00006836"/>
    </source>
</evidence>
<reference evidence="5" key="3">
    <citation type="submission" date="2025-08" db="UniProtKB">
        <authorList>
            <consortium name="Ensembl"/>
        </authorList>
    </citation>
    <scope>IDENTIFICATION</scope>
</reference>
<dbReference type="InterPro" id="IPR042031">
    <property type="entry name" value="SKA1_MBD_sf"/>
</dbReference>
<dbReference type="GO" id="GO:0008017">
    <property type="term" value="F:microtubule binding"/>
    <property type="evidence" value="ECO:0000318"/>
    <property type="project" value="GO_Central"/>
</dbReference>
<dbReference type="RefSeq" id="XP_002131642.1">
    <property type="nucleotide sequence ID" value="XM_002131606.4"/>
</dbReference>
<dbReference type="GO" id="GO:0051301">
    <property type="term" value="P:cell division"/>
    <property type="evidence" value="ECO:0007669"/>
    <property type="project" value="InterPro"/>
</dbReference>
<dbReference type="InParanoid" id="H2XR11"/>
<evidence type="ECO:0000256" key="4">
    <source>
        <dbReference type="ARBA" id="ARBA00047202"/>
    </source>
</evidence>
<dbReference type="GeneID" id="100175406"/>
<dbReference type="GO" id="GO:0072686">
    <property type="term" value="C:mitotic spindle"/>
    <property type="evidence" value="ECO:0000318"/>
    <property type="project" value="GO_Central"/>
</dbReference>
<dbReference type="GO" id="GO:0007059">
    <property type="term" value="P:chromosome segregation"/>
    <property type="evidence" value="ECO:0000318"/>
    <property type="project" value="GO_Central"/>
</dbReference>
<reference evidence="5" key="4">
    <citation type="submission" date="2025-09" db="UniProtKB">
        <authorList>
            <consortium name="Ensembl"/>
        </authorList>
    </citation>
    <scope>IDENTIFICATION</scope>
</reference>
<dbReference type="HOGENOM" id="CLU_1115438_0_0_1"/>
<dbReference type="FunFam" id="1.10.10.1890:FF:000002">
    <property type="entry name" value="Spindle and kinetochore-associated protein 1"/>
    <property type="match status" value="1"/>
</dbReference>
<dbReference type="InterPro" id="IPR009829">
    <property type="entry name" value="SKA1"/>
</dbReference>
<dbReference type="OMA" id="LLENFCA"/>
<dbReference type="Proteomes" id="UP000008144">
    <property type="component" value="Chromosome 11"/>
</dbReference>
<dbReference type="Pfam" id="PF07160">
    <property type="entry name" value="SKA1"/>
    <property type="match status" value="1"/>
</dbReference>
<dbReference type="GO" id="GO:0000278">
    <property type="term" value="P:mitotic cell cycle"/>
    <property type="evidence" value="ECO:0000318"/>
    <property type="project" value="GO_Central"/>
</dbReference>
<dbReference type="PANTHER" id="PTHR28573">
    <property type="entry name" value="SPINDLE AND KINETOCHORE-ASSOCIATED PROTEIN 1"/>
    <property type="match status" value="1"/>
</dbReference>
<dbReference type="Ensembl" id="ENSCINT00000032624.1">
    <property type="protein sequence ID" value="ENSCINP00000032095.1"/>
    <property type="gene ID" value="ENSCING00000021659.1"/>
</dbReference>
<proteinExistence type="inferred from homology"/>
<dbReference type="STRING" id="7719.ENSCINP00000032095"/>
<gene>
    <name evidence="5" type="primary">LOC100175406</name>
</gene>
<dbReference type="EMBL" id="EAAA01000677">
    <property type="status" value="NOT_ANNOTATED_CDS"/>
    <property type="molecule type" value="Genomic_DNA"/>
</dbReference>
<accession>A0A1W2WN39</accession>
<keyword evidence="2" id="KW-0175">Coiled coil</keyword>
<evidence type="ECO:0000256" key="2">
    <source>
        <dbReference type="ARBA" id="ARBA00023054"/>
    </source>
</evidence>
<evidence type="ECO:0000256" key="3">
    <source>
        <dbReference type="ARBA" id="ARBA00047182"/>
    </source>
</evidence>
<dbReference type="PANTHER" id="PTHR28573:SF1">
    <property type="entry name" value="SPINDLE AND KINETOCHORE-ASSOCIATED PROTEIN 1"/>
    <property type="match status" value="1"/>
</dbReference>
<dbReference type="Gene3D" id="1.10.10.1890">
    <property type="entry name" value="Ska1 microtubule binding domain-like"/>
    <property type="match status" value="1"/>
</dbReference>
<evidence type="ECO:0000313" key="5">
    <source>
        <dbReference type="Ensembl" id="ENSCINP00000032095.1"/>
    </source>
</evidence>